<name>A0A427B6W4_ENSVE</name>
<feature type="compositionally biased region" description="Basic and acidic residues" evidence="1">
    <location>
        <begin position="120"/>
        <end position="136"/>
    </location>
</feature>
<sequence>MSSSPSFSVSSFSSVPSSLVAPLREEECRPSGSLGDQSSPQSLSSGIMTGADVKALQALEVMKSYHDFDSTVNLESLHDARQSPNRRGAPRSCFLGPSFNPTTPPAPCAKSGSTSEVQEIPDKEATSRLSRGEARGATKIPHKRRAEDPIGQKKRDRRKLHHKADRSAAKGKGPIDTTEEPPASR</sequence>
<feature type="region of interest" description="Disordered" evidence="1">
    <location>
        <begin position="1"/>
        <end position="46"/>
    </location>
</feature>
<organism evidence="2 3">
    <name type="scientific">Ensete ventricosum</name>
    <name type="common">Abyssinian banana</name>
    <name type="synonym">Musa ensete</name>
    <dbReference type="NCBI Taxonomy" id="4639"/>
    <lineage>
        <taxon>Eukaryota</taxon>
        <taxon>Viridiplantae</taxon>
        <taxon>Streptophyta</taxon>
        <taxon>Embryophyta</taxon>
        <taxon>Tracheophyta</taxon>
        <taxon>Spermatophyta</taxon>
        <taxon>Magnoliopsida</taxon>
        <taxon>Liliopsida</taxon>
        <taxon>Zingiberales</taxon>
        <taxon>Musaceae</taxon>
        <taxon>Ensete</taxon>
    </lineage>
</organism>
<dbReference type="AlphaFoldDB" id="A0A427B6W4"/>
<feature type="compositionally biased region" description="Basic residues" evidence="1">
    <location>
        <begin position="154"/>
        <end position="164"/>
    </location>
</feature>
<accession>A0A427B6W4</accession>
<comment type="caution">
    <text evidence="2">The sequence shown here is derived from an EMBL/GenBank/DDBJ whole genome shotgun (WGS) entry which is preliminary data.</text>
</comment>
<evidence type="ECO:0000313" key="3">
    <source>
        <dbReference type="Proteomes" id="UP000287651"/>
    </source>
</evidence>
<feature type="compositionally biased region" description="Polar residues" evidence="1">
    <location>
        <begin position="34"/>
        <end position="46"/>
    </location>
</feature>
<proteinExistence type="predicted"/>
<evidence type="ECO:0000256" key="1">
    <source>
        <dbReference type="SAM" id="MobiDB-lite"/>
    </source>
</evidence>
<gene>
    <name evidence="2" type="ORF">B296_00000137</name>
</gene>
<protein>
    <submittedName>
        <fullName evidence="2">Uncharacterized protein</fullName>
    </submittedName>
</protein>
<dbReference type="EMBL" id="AMZH03000345">
    <property type="protein sequence ID" value="RRT84222.1"/>
    <property type="molecule type" value="Genomic_DNA"/>
</dbReference>
<evidence type="ECO:0000313" key="2">
    <source>
        <dbReference type="EMBL" id="RRT84222.1"/>
    </source>
</evidence>
<reference evidence="2 3" key="1">
    <citation type="journal article" date="2014" name="Agronomy (Basel)">
        <title>A Draft Genome Sequence for Ensete ventricosum, the Drought-Tolerant Tree Against Hunger.</title>
        <authorList>
            <person name="Harrison J."/>
            <person name="Moore K.A."/>
            <person name="Paszkiewicz K."/>
            <person name="Jones T."/>
            <person name="Grant M."/>
            <person name="Ambacheew D."/>
            <person name="Muzemil S."/>
            <person name="Studholme D.J."/>
        </authorList>
    </citation>
    <scope>NUCLEOTIDE SEQUENCE [LARGE SCALE GENOMIC DNA]</scope>
</reference>
<feature type="region of interest" description="Disordered" evidence="1">
    <location>
        <begin position="76"/>
        <end position="185"/>
    </location>
</feature>
<dbReference type="Proteomes" id="UP000287651">
    <property type="component" value="Unassembled WGS sequence"/>
</dbReference>
<feature type="compositionally biased region" description="Low complexity" evidence="1">
    <location>
        <begin position="1"/>
        <end position="18"/>
    </location>
</feature>